<sequence>MSSGSNFTNTEKIVKESWARGVERSLTRMVYVNYETTYNRLRYTGMVHDA</sequence>
<evidence type="ECO:0000313" key="1">
    <source>
        <dbReference type="EMBL" id="MPN34371.1"/>
    </source>
</evidence>
<organism evidence="1">
    <name type="scientific">bioreactor metagenome</name>
    <dbReference type="NCBI Taxonomy" id="1076179"/>
    <lineage>
        <taxon>unclassified sequences</taxon>
        <taxon>metagenomes</taxon>
        <taxon>ecological metagenomes</taxon>
    </lineage>
</organism>
<gene>
    <name evidence="1" type="ORF">SDC9_181864</name>
</gene>
<dbReference type="AlphaFoldDB" id="A0A645H5S0"/>
<dbReference type="EMBL" id="VSSQ01087369">
    <property type="protein sequence ID" value="MPN34371.1"/>
    <property type="molecule type" value="Genomic_DNA"/>
</dbReference>
<name>A0A645H5S0_9ZZZZ</name>
<comment type="caution">
    <text evidence="1">The sequence shown here is derived from an EMBL/GenBank/DDBJ whole genome shotgun (WGS) entry which is preliminary data.</text>
</comment>
<proteinExistence type="predicted"/>
<accession>A0A645H5S0</accession>
<protein>
    <submittedName>
        <fullName evidence="1">Uncharacterized protein</fullName>
    </submittedName>
</protein>
<reference evidence="1" key="1">
    <citation type="submission" date="2019-08" db="EMBL/GenBank/DDBJ databases">
        <authorList>
            <person name="Kucharzyk K."/>
            <person name="Murdoch R.W."/>
            <person name="Higgins S."/>
            <person name="Loffler F."/>
        </authorList>
    </citation>
    <scope>NUCLEOTIDE SEQUENCE</scope>
</reference>